<dbReference type="InterPro" id="IPR004625">
    <property type="entry name" value="PyrdxlKinase"/>
</dbReference>
<dbReference type="SUPFAM" id="SSF53613">
    <property type="entry name" value="Ribokinase-like"/>
    <property type="match status" value="1"/>
</dbReference>
<dbReference type="Pfam" id="PF08543">
    <property type="entry name" value="Phos_pyr_kin"/>
    <property type="match status" value="1"/>
</dbReference>
<dbReference type="InterPro" id="IPR013749">
    <property type="entry name" value="PM/HMP-P_kinase-1"/>
</dbReference>
<comment type="caution">
    <text evidence="7">The sequence shown here is derived from an EMBL/GenBank/DDBJ whole genome shotgun (WGS) entry which is preliminary data.</text>
</comment>
<keyword evidence="2" id="KW-0808">Transferase</keyword>
<dbReference type="GO" id="GO:0016301">
    <property type="term" value="F:kinase activity"/>
    <property type="evidence" value="ECO:0007669"/>
    <property type="project" value="UniProtKB-KW"/>
</dbReference>
<keyword evidence="8" id="KW-1185">Reference proteome</keyword>
<reference evidence="7 8" key="1">
    <citation type="submission" date="2021-01" db="EMBL/GenBank/DDBJ databases">
        <title>Isolation and description of Catonella massiliensis sp. nov., a novel Catonella species, isolated from a stable periodontitis subject.</title>
        <authorList>
            <person name="Antezack A."/>
            <person name="Boxberger M."/>
            <person name="La Scola B."/>
            <person name="Monnet-Corti V."/>
        </authorList>
    </citation>
    <scope>NUCLEOTIDE SEQUENCE [LARGE SCALE GENOMIC DNA]</scope>
    <source>
        <strain evidence="7 8">Marseille-Q4567</strain>
    </source>
</reference>
<evidence type="ECO:0000256" key="5">
    <source>
        <dbReference type="ARBA" id="ARBA00022840"/>
    </source>
</evidence>
<evidence type="ECO:0000313" key="7">
    <source>
        <dbReference type="EMBL" id="MBK5897036.1"/>
    </source>
</evidence>
<gene>
    <name evidence="7" type="ORF">JJN12_04450</name>
</gene>
<proteinExistence type="predicted"/>
<dbReference type="EC" id="2.7.1.35" evidence="1"/>
<dbReference type="RefSeq" id="WP_208428546.1">
    <property type="nucleotide sequence ID" value="NZ_JAEPRJ010000001.1"/>
</dbReference>
<evidence type="ECO:0000256" key="2">
    <source>
        <dbReference type="ARBA" id="ARBA00022679"/>
    </source>
</evidence>
<dbReference type="Proteomes" id="UP000604730">
    <property type="component" value="Unassembled WGS sequence"/>
</dbReference>
<name>A0ABS1IYR6_9FIRM</name>
<feature type="domain" description="Pyridoxamine kinase/Phosphomethylpyrimidine kinase" evidence="6">
    <location>
        <begin position="71"/>
        <end position="250"/>
    </location>
</feature>
<evidence type="ECO:0000256" key="4">
    <source>
        <dbReference type="ARBA" id="ARBA00022777"/>
    </source>
</evidence>
<keyword evidence="3" id="KW-0547">Nucleotide-binding</keyword>
<dbReference type="Gene3D" id="3.40.1190.20">
    <property type="match status" value="1"/>
</dbReference>
<keyword evidence="5" id="KW-0067">ATP-binding</keyword>
<sequence length="269" mass="30146">MRQKRVLLAEDISCYGKCSTTVALPILSVAGFEVNLLPTAIFSAHTGISTDIAFLDFSGGMKGIIDSWETMDISYDAVLIGYSFGKRQLELLTKFLEMKKPKIVILDPAMAENGKLYSKLPEDYPVAMKELIKHCDYLTPNITEAFMLAEKPYHEGPYDRTDIVEILLRIYGTYRKKVIITGIEAKDNKLMVMAIDDCGDIYTYETDKVSRNYSGAGDVYAALLLDGLLKDRGFETSVKEAMELTSRAVMLSQAGNYEELYFEGILKDI</sequence>
<evidence type="ECO:0000259" key="6">
    <source>
        <dbReference type="Pfam" id="PF08543"/>
    </source>
</evidence>
<organism evidence="7 8">
    <name type="scientific">Catonella massiliensis</name>
    <dbReference type="NCBI Taxonomy" id="2799636"/>
    <lineage>
        <taxon>Bacteria</taxon>
        <taxon>Bacillati</taxon>
        <taxon>Bacillota</taxon>
        <taxon>Clostridia</taxon>
        <taxon>Lachnospirales</taxon>
        <taxon>Lachnospiraceae</taxon>
        <taxon>Catonella</taxon>
    </lineage>
</organism>
<evidence type="ECO:0000256" key="3">
    <source>
        <dbReference type="ARBA" id="ARBA00022741"/>
    </source>
</evidence>
<dbReference type="EMBL" id="JAEPRJ010000001">
    <property type="protein sequence ID" value="MBK5897036.1"/>
    <property type="molecule type" value="Genomic_DNA"/>
</dbReference>
<evidence type="ECO:0000313" key="8">
    <source>
        <dbReference type="Proteomes" id="UP000604730"/>
    </source>
</evidence>
<keyword evidence="4 7" id="KW-0418">Kinase</keyword>
<evidence type="ECO:0000256" key="1">
    <source>
        <dbReference type="ARBA" id="ARBA00012104"/>
    </source>
</evidence>
<dbReference type="PANTHER" id="PTHR10534">
    <property type="entry name" value="PYRIDOXAL KINASE"/>
    <property type="match status" value="1"/>
</dbReference>
<dbReference type="PANTHER" id="PTHR10534:SF2">
    <property type="entry name" value="PYRIDOXAL KINASE"/>
    <property type="match status" value="1"/>
</dbReference>
<accession>A0ABS1IYR6</accession>
<protein>
    <recommendedName>
        <fullName evidence="1">pyridoxal kinase</fullName>
        <ecNumber evidence="1">2.7.1.35</ecNumber>
    </recommendedName>
</protein>
<dbReference type="InterPro" id="IPR029056">
    <property type="entry name" value="Ribokinase-like"/>
</dbReference>